<evidence type="ECO:0000256" key="2">
    <source>
        <dbReference type="ARBA" id="ARBA00022670"/>
    </source>
</evidence>
<evidence type="ECO:0000256" key="3">
    <source>
        <dbReference type="ARBA" id="ARBA00022729"/>
    </source>
</evidence>
<dbReference type="CDD" id="cd00190">
    <property type="entry name" value="Tryp_SPc"/>
    <property type="match status" value="1"/>
</dbReference>
<evidence type="ECO:0000256" key="5">
    <source>
        <dbReference type="ARBA" id="ARBA00022801"/>
    </source>
</evidence>
<dbReference type="SUPFAM" id="SSF50494">
    <property type="entry name" value="Trypsin-like serine proteases"/>
    <property type="match status" value="1"/>
</dbReference>
<dbReference type="Pfam" id="PF00089">
    <property type="entry name" value="Trypsin"/>
    <property type="match status" value="1"/>
</dbReference>
<dbReference type="InterPro" id="IPR050430">
    <property type="entry name" value="Peptidase_S1"/>
</dbReference>
<dbReference type="Gene3D" id="2.40.10.10">
    <property type="entry name" value="Trypsin-like serine proteases"/>
    <property type="match status" value="1"/>
</dbReference>
<keyword evidence="15" id="KW-1185">Reference proteome</keyword>
<accession>A0AAD9VKC9</accession>
<evidence type="ECO:0000256" key="11">
    <source>
        <dbReference type="RuleBase" id="RU363034"/>
    </source>
</evidence>
<dbReference type="GO" id="GO:0006508">
    <property type="term" value="P:proteolysis"/>
    <property type="evidence" value="ECO:0007669"/>
    <property type="project" value="UniProtKB-KW"/>
</dbReference>
<dbReference type="GO" id="GO:0007586">
    <property type="term" value="P:digestion"/>
    <property type="evidence" value="ECO:0007669"/>
    <property type="project" value="UniProtKB-KW"/>
</dbReference>
<evidence type="ECO:0000256" key="10">
    <source>
        <dbReference type="ARBA" id="ARBA00038868"/>
    </source>
</evidence>
<comment type="caution">
    <text evidence="14">The sequence shown here is derived from an EMBL/GenBank/DDBJ whole genome shotgun (WGS) entry which is preliminary data.</text>
</comment>
<feature type="chain" id="PRO_5042243604" description="trypsin" evidence="12">
    <location>
        <begin position="17"/>
        <end position="262"/>
    </location>
</feature>
<dbReference type="AlphaFoldDB" id="A0AAD9VKC9"/>
<comment type="catalytic activity">
    <reaction evidence="9">
        <text>Preferential cleavage: Arg-|-Xaa, Lys-|-Xaa.</text>
        <dbReference type="EC" id="3.4.21.4"/>
    </reaction>
</comment>
<dbReference type="PRINTS" id="PR00722">
    <property type="entry name" value="CHYMOTRYPSIN"/>
</dbReference>
<feature type="signal peptide" evidence="12">
    <location>
        <begin position="1"/>
        <end position="16"/>
    </location>
</feature>
<dbReference type="EMBL" id="JAIFRP010000734">
    <property type="protein sequence ID" value="KAK2577966.1"/>
    <property type="molecule type" value="Genomic_DNA"/>
</dbReference>
<evidence type="ECO:0000256" key="4">
    <source>
        <dbReference type="ARBA" id="ARBA00022757"/>
    </source>
</evidence>
<dbReference type="InterPro" id="IPR043504">
    <property type="entry name" value="Peptidase_S1_PA_chymotrypsin"/>
</dbReference>
<dbReference type="PANTHER" id="PTHR24276:SF97">
    <property type="entry name" value="GH13245P2-RELATED"/>
    <property type="match status" value="1"/>
</dbReference>
<keyword evidence="8" id="KW-1015">Disulfide bond</keyword>
<dbReference type="Proteomes" id="UP001258017">
    <property type="component" value="Unassembled WGS sequence"/>
</dbReference>
<keyword evidence="5 11" id="KW-0378">Hydrolase</keyword>
<dbReference type="SMART" id="SM00020">
    <property type="entry name" value="Tryp_SPc"/>
    <property type="match status" value="1"/>
</dbReference>
<dbReference type="PROSITE" id="PS50240">
    <property type="entry name" value="TRYPSIN_DOM"/>
    <property type="match status" value="1"/>
</dbReference>
<evidence type="ECO:0000256" key="7">
    <source>
        <dbReference type="ARBA" id="ARBA00023145"/>
    </source>
</evidence>
<dbReference type="PROSITE" id="PS00135">
    <property type="entry name" value="TRYPSIN_SER"/>
    <property type="match status" value="1"/>
</dbReference>
<feature type="domain" description="Peptidase S1" evidence="13">
    <location>
        <begin position="34"/>
        <end position="261"/>
    </location>
</feature>
<dbReference type="PANTHER" id="PTHR24276">
    <property type="entry name" value="POLYSERASE-RELATED"/>
    <property type="match status" value="1"/>
</dbReference>
<dbReference type="InterPro" id="IPR001254">
    <property type="entry name" value="Trypsin_dom"/>
</dbReference>
<evidence type="ECO:0000256" key="9">
    <source>
        <dbReference type="ARBA" id="ARBA00036320"/>
    </source>
</evidence>
<evidence type="ECO:0000313" key="15">
    <source>
        <dbReference type="Proteomes" id="UP001258017"/>
    </source>
</evidence>
<evidence type="ECO:0000313" key="14">
    <source>
        <dbReference type="EMBL" id="KAK2577966.1"/>
    </source>
</evidence>
<sequence>MFGILLIAVCVGVTIGTPVSDSSAWENYQMDGRIVGGEVTSIKDFPYQVSVTKFGRHHCGGSIISENWVLTAAHCTSTEPHWVGIRAGADSPVWGGAYHYVDKYITHEGFNVTLDGFPVNDISLIHVITPFEFNDTIQPIPLFDIDDKYEADDHGIVTGWGSVNPRNYAVDKLRFVALPLIPKEECMAQLAKRGALPEKEICAGYPEGGKDACQGDSGGPFAIRGKLAGVVSWGLGCATPNTPGVYTEVASYRDWIRAKSGV</sequence>
<dbReference type="GO" id="GO:0004252">
    <property type="term" value="F:serine-type endopeptidase activity"/>
    <property type="evidence" value="ECO:0007669"/>
    <property type="project" value="UniProtKB-EC"/>
</dbReference>
<dbReference type="EC" id="3.4.21.4" evidence="10"/>
<evidence type="ECO:0000256" key="6">
    <source>
        <dbReference type="ARBA" id="ARBA00022825"/>
    </source>
</evidence>
<gene>
    <name evidence="14" type="ORF">KPH14_012266</name>
</gene>
<evidence type="ECO:0000256" key="1">
    <source>
        <dbReference type="ARBA" id="ARBA00007664"/>
    </source>
</evidence>
<dbReference type="InterPro" id="IPR018114">
    <property type="entry name" value="TRYPSIN_HIS"/>
</dbReference>
<evidence type="ECO:0000256" key="12">
    <source>
        <dbReference type="SAM" id="SignalP"/>
    </source>
</evidence>
<evidence type="ECO:0000256" key="8">
    <source>
        <dbReference type="ARBA" id="ARBA00023157"/>
    </source>
</evidence>
<proteinExistence type="inferred from homology"/>
<keyword evidence="4" id="KW-0222">Digestion</keyword>
<dbReference type="InterPro" id="IPR009003">
    <property type="entry name" value="Peptidase_S1_PA"/>
</dbReference>
<keyword evidence="6 11" id="KW-0720">Serine protease</keyword>
<reference evidence="14" key="2">
    <citation type="journal article" date="2023" name="Commun. Biol.">
        <title>Intrasexual cuticular hydrocarbon dimorphism in a wasp sheds light on hydrocarbon biosynthesis genes in Hymenoptera.</title>
        <authorList>
            <person name="Moris V.C."/>
            <person name="Podsiadlowski L."/>
            <person name="Martin S."/>
            <person name="Oeyen J.P."/>
            <person name="Donath A."/>
            <person name="Petersen M."/>
            <person name="Wilbrandt J."/>
            <person name="Misof B."/>
            <person name="Liedtke D."/>
            <person name="Thamm M."/>
            <person name="Scheiner R."/>
            <person name="Schmitt T."/>
            <person name="Niehuis O."/>
        </authorList>
    </citation>
    <scope>NUCLEOTIDE SEQUENCE</scope>
    <source>
        <strain evidence="14">GBR_01_08_01A</strain>
    </source>
</reference>
<comment type="similarity">
    <text evidence="1">Belongs to the peptidase S1 family.</text>
</comment>
<keyword evidence="3 12" id="KW-0732">Signal</keyword>
<dbReference type="InterPro" id="IPR033116">
    <property type="entry name" value="TRYPSIN_SER"/>
</dbReference>
<protein>
    <recommendedName>
        <fullName evidence="10">trypsin</fullName>
        <ecNumber evidence="10">3.4.21.4</ecNumber>
    </recommendedName>
</protein>
<organism evidence="14 15">
    <name type="scientific">Odynerus spinipes</name>
    <dbReference type="NCBI Taxonomy" id="1348599"/>
    <lineage>
        <taxon>Eukaryota</taxon>
        <taxon>Metazoa</taxon>
        <taxon>Ecdysozoa</taxon>
        <taxon>Arthropoda</taxon>
        <taxon>Hexapoda</taxon>
        <taxon>Insecta</taxon>
        <taxon>Pterygota</taxon>
        <taxon>Neoptera</taxon>
        <taxon>Endopterygota</taxon>
        <taxon>Hymenoptera</taxon>
        <taxon>Apocrita</taxon>
        <taxon>Aculeata</taxon>
        <taxon>Vespoidea</taxon>
        <taxon>Vespidae</taxon>
        <taxon>Eumeninae</taxon>
        <taxon>Odynerus</taxon>
    </lineage>
</organism>
<dbReference type="InterPro" id="IPR001314">
    <property type="entry name" value="Peptidase_S1A"/>
</dbReference>
<name>A0AAD9VKC9_9HYME</name>
<dbReference type="FunFam" id="2.40.10.10:FF:000077">
    <property type="entry name" value="Predicted protein"/>
    <property type="match status" value="1"/>
</dbReference>
<keyword evidence="2 11" id="KW-0645">Protease</keyword>
<reference evidence="14" key="1">
    <citation type="submission" date="2021-08" db="EMBL/GenBank/DDBJ databases">
        <authorList>
            <person name="Misof B."/>
            <person name="Oliver O."/>
            <person name="Podsiadlowski L."/>
            <person name="Donath A."/>
            <person name="Peters R."/>
            <person name="Mayer C."/>
            <person name="Rust J."/>
            <person name="Gunkel S."/>
            <person name="Lesny P."/>
            <person name="Martin S."/>
            <person name="Oeyen J.P."/>
            <person name="Petersen M."/>
            <person name="Panagiotis P."/>
            <person name="Wilbrandt J."/>
            <person name="Tanja T."/>
        </authorList>
    </citation>
    <scope>NUCLEOTIDE SEQUENCE</scope>
    <source>
        <strain evidence="14">GBR_01_08_01A</strain>
        <tissue evidence="14">Thorax + abdomen</tissue>
    </source>
</reference>
<dbReference type="PROSITE" id="PS00134">
    <property type="entry name" value="TRYPSIN_HIS"/>
    <property type="match status" value="1"/>
</dbReference>
<evidence type="ECO:0000259" key="13">
    <source>
        <dbReference type="PROSITE" id="PS50240"/>
    </source>
</evidence>
<keyword evidence="7" id="KW-0865">Zymogen</keyword>